<evidence type="ECO:0000313" key="1">
    <source>
        <dbReference type="EMBL" id="KAG8069123.1"/>
    </source>
</evidence>
<dbReference type="Proteomes" id="UP000729402">
    <property type="component" value="Unassembled WGS sequence"/>
</dbReference>
<gene>
    <name evidence="1" type="ORF">GUJ93_ZPchr0005g15518</name>
</gene>
<sequence>MAFDNMVDDVIETSSAMAAASVVTEAVMVEVPRSTTISSSELVMADDIVVPPGADVMGLRFAANAS</sequence>
<proteinExistence type="predicted"/>
<name>A0A8J5W142_ZIZPA</name>
<reference evidence="1" key="2">
    <citation type="submission" date="2021-02" db="EMBL/GenBank/DDBJ databases">
        <authorList>
            <person name="Kimball J.A."/>
            <person name="Haas M.W."/>
            <person name="Macchietto M."/>
            <person name="Kono T."/>
            <person name="Duquette J."/>
            <person name="Shao M."/>
        </authorList>
    </citation>
    <scope>NUCLEOTIDE SEQUENCE</scope>
    <source>
        <tissue evidence="1">Fresh leaf tissue</tissue>
    </source>
</reference>
<comment type="caution">
    <text evidence="1">The sequence shown here is derived from an EMBL/GenBank/DDBJ whole genome shotgun (WGS) entry which is preliminary data.</text>
</comment>
<reference evidence="1" key="1">
    <citation type="journal article" date="2021" name="bioRxiv">
        <title>Whole Genome Assembly and Annotation of Northern Wild Rice, Zizania palustris L., Supports a Whole Genome Duplication in the Zizania Genus.</title>
        <authorList>
            <person name="Haas M."/>
            <person name="Kono T."/>
            <person name="Macchietto M."/>
            <person name="Millas R."/>
            <person name="McGilp L."/>
            <person name="Shao M."/>
            <person name="Duquette J."/>
            <person name="Hirsch C.N."/>
            <person name="Kimball J."/>
        </authorList>
    </citation>
    <scope>NUCLEOTIDE SEQUENCE</scope>
    <source>
        <tissue evidence="1">Fresh leaf tissue</tissue>
    </source>
</reference>
<protein>
    <submittedName>
        <fullName evidence="1">Uncharacterized protein</fullName>
    </submittedName>
</protein>
<dbReference type="EMBL" id="JAAALK010000284">
    <property type="protein sequence ID" value="KAG8069123.1"/>
    <property type="molecule type" value="Genomic_DNA"/>
</dbReference>
<keyword evidence="2" id="KW-1185">Reference proteome</keyword>
<accession>A0A8J5W142</accession>
<dbReference type="AlphaFoldDB" id="A0A8J5W142"/>
<organism evidence="1 2">
    <name type="scientific">Zizania palustris</name>
    <name type="common">Northern wild rice</name>
    <dbReference type="NCBI Taxonomy" id="103762"/>
    <lineage>
        <taxon>Eukaryota</taxon>
        <taxon>Viridiplantae</taxon>
        <taxon>Streptophyta</taxon>
        <taxon>Embryophyta</taxon>
        <taxon>Tracheophyta</taxon>
        <taxon>Spermatophyta</taxon>
        <taxon>Magnoliopsida</taxon>
        <taxon>Liliopsida</taxon>
        <taxon>Poales</taxon>
        <taxon>Poaceae</taxon>
        <taxon>BOP clade</taxon>
        <taxon>Oryzoideae</taxon>
        <taxon>Oryzeae</taxon>
        <taxon>Zizaniinae</taxon>
        <taxon>Zizania</taxon>
    </lineage>
</organism>
<evidence type="ECO:0000313" key="2">
    <source>
        <dbReference type="Proteomes" id="UP000729402"/>
    </source>
</evidence>